<reference evidence="1" key="1">
    <citation type="submission" date="2018-01" db="EMBL/GenBank/DDBJ databases">
        <title>An insight into the sialome of Amazonian anophelines.</title>
        <authorList>
            <person name="Ribeiro J.M."/>
            <person name="Scarpassa V."/>
            <person name="Calvo E."/>
        </authorList>
    </citation>
    <scope>NUCLEOTIDE SEQUENCE</scope>
    <source>
        <tissue evidence="1">Salivary glands</tissue>
    </source>
</reference>
<sequence length="88" mass="9749">MGLAALAKATVRLAACLAALAVAKYPRVRGYGITVLWQSAVGLLRPGVVLVAYLFNDRTPHPSLFLKEMDRYWSNQQRLAASQWVHPL</sequence>
<name>A0A2M4B4D6_9DIPT</name>
<accession>A0A2M4B4D6</accession>
<dbReference type="EMBL" id="GGFK01014604">
    <property type="protein sequence ID" value="MBW47925.1"/>
    <property type="molecule type" value="Transcribed_RNA"/>
</dbReference>
<evidence type="ECO:0000313" key="1">
    <source>
        <dbReference type="EMBL" id="MBW47925.1"/>
    </source>
</evidence>
<proteinExistence type="predicted"/>
<organism evidence="1">
    <name type="scientific">Anopheles triannulatus</name>
    <dbReference type="NCBI Taxonomy" id="58253"/>
    <lineage>
        <taxon>Eukaryota</taxon>
        <taxon>Metazoa</taxon>
        <taxon>Ecdysozoa</taxon>
        <taxon>Arthropoda</taxon>
        <taxon>Hexapoda</taxon>
        <taxon>Insecta</taxon>
        <taxon>Pterygota</taxon>
        <taxon>Neoptera</taxon>
        <taxon>Endopterygota</taxon>
        <taxon>Diptera</taxon>
        <taxon>Nematocera</taxon>
        <taxon>Culicoidea</taxon>
        <taxon>Culicidae</taxon>
        <taxon>Anophelinae</taxon>
        <taxon>Anopheles</taxon>
    </lineage>
</organism>
<protein>
    <submittedName>
        <fullName evidence="1">Putative secreted protein</fullName>
    </submittedName>
</protein>
<dbReference type="AlphaFoldDB" id="A0A2M4B4D6"/>